<dbReference type="Pfam" id="PF22975">
    <property type="entry name" value="EPS8_2nd"/>
    <property type="match status" value="1"/>
</dbReference>
<evidence type="ECO:0000313" key="5">
    <source>
        <dbReference type="Proteomes" id="UP000316759"/>
    </source>
</evidence>
<feature type="region of interest" description="Disordered" evidence="1">
    <location>
        <begin position="125"/>
        <end position="175"/>
    </location>
</feature>
<keyword evidence="5" id="KW-1185">Reference proteome</keyword>
<feature type="region of interest" description="Disordered" evidence="1">
    <location>
        <begin position="520"/>
        <end position="545"/>
    </location>
</feature>
<dbReference type="InterPro" id="IPR039801">
    <property type="entry name" value="EPS8-like"/>
</dbReference>
<dbReference type="Gene3D" id="1.10.150.50">
    <property type="entry name" value="Transcription Factor, Ets-1"/>
    <property type="match status" value="1"/>
</dbReference>
<accession>A0A504YP89</accession>
<dbReference type="OrthoDB" id="6276058at2759"/>
<dbReference type="Gene3D" id="2.30.30.40">
    <property type="entry name" value="SH3 Domains"/>
    <property type="match status" value="1"/>
</dbReference>
<dbReference type="GO" id="GO:0003779">
    <property type="term" value="F:actin binding"/>
    <property type="evidence" value="ECO:0007669"/>
    <property type="project" value="TreeGrafter"/>
</dbReference>
<comment type="caution">
    <text evidence="4">The sequence shown here is derived from an EMBL/GenBank/DDBJ whole genome shotgun (WGS) entry which is preliminary data.</text>
</comment>
<keyword evidence="4" id="KW-0808">Transferase</keyword>
<feature type="compositionally biased region" description="Polar residues" evidence="1">
    <location>
        <begin position="194"/>
        <end position="203"/>
    </location>
</feature>
<keyword evidence="4" id="KW-0418">Kinase</keyword>
<feature type="compositionally biased region" description="Polar residues" evidence="1">
    <location>
        <begin position="255"/>
        <end position="277"/>
    </location>
</feature>
<feature type="region of interest" description="Disordered" evidence="1">
    <location>
        <begin position="194"/>
        <end position="284"/>
    </location>
</feature>
<dbReference type="Pfam" id="PF18016">
    <property type="entry name" value="SAM_3"/>
    <property type="match status" value="1"/>
</dbReference>
<dbReference type="EMBL" id="SUNJ01005991">
    <property type="protein sequence ID" value="TPP63154.1"/>
    <property type="molecule type" value="Genomic_DNA"/>
</dbReference>
<dbReference type="InterPro" id="IPR055093">
    <property type="entry name" value="EPS8_2nd"/>
</dbReference>
<feature type="region of interest" description="Disordered" evidence="1">
    <location>
        <begin position="300"/>
        <end position="340"/>
    </location>
</feature>
<dbReference type="PANTHER" id="PTHR12287:SF23">
    <property type="entry name" value="AROUSER, ISOFORM A-RELATED"/>
    <property type="match status" value="1"/>
</dbReference>
<dbReference type="SUPFAM" id="SSF50044">
    <property type="entry name" value="SH3-domain"/>
    <property type="match status" value="1"/>
</dbReference>
<evidence type="ECO:0000256" key="1">
    <source>
        <dbReference type="SAM" id="MobiDB-lite"/>
    </source>
</evidence>
<dbReference type="InterPro" id="IPR013761">
    <property type="entry name" value="SAM/pointed_sf"/>
</dbReference>
<reference evidence="4 5" key="1">
    <citation type="submission" date="2019-04" db="EMBL/GenBank/DDBJ databases">
        <title>Annotation for the trematode Fasciola gigantica.</title>
        <authorList>
            <person name="Choi Y.-J."/>
        </authorList>
    </citation>
    <scope>NUCLEOTIDE SEQUENCE [LARGE SCALE GENOMIC DNA]</scope>
    <source>
        <strain evidence="4">Uganda_cow_1</strain>
    </source>
</reference>
<sequence length="751" mass="83565">MNYKVDKPVVLVADNSRHNVPKAPSTGEFTEAVRKVKYAFNTNEAIRPYTPDRTSKKIFIRLFNTVHWLDEVCKSGCMPEYNPEMVSDVVEPLLNEDTIRAIMERLAPKKQEFWKSLGKAWNTPSEQWPNPCNRYMPQFDAPATDGKPKHLSGYEKPNQLNTAFRSPSLGAVNQSDSPKIQFHRLTQQSYDQIPQLPESQARPNTFIERTISTRQKSPDTDRRSTMVTNISETKPPATQSTPPPPQPVSEQSVPIISSYSPVDGTGQKSPLITANSPPASPIPTSDIIIDVASKQSVKREVEVDAFEKEPTPSPRSAAPTSPQTNFTHRDGSPNKPQAFSGEPYIVTIRHVSAKAREISVSPGTVVDVLDKSKVDWWLVRDPHGSEGEIPRWKLKQYRGNQQDPFNRQPTFESHGLYGRNQHNLTSSSLDAPVTSITLTSTLNRSPTTASSHSSRTPVVSSIVRKTASLPPPSEGEVMHDPAANHVASYSMSPNQSEKRLNLTREDATEREQGRVISVNKRNESPPVPEHPYSTNFTSTSQQTGPTNNMLYMTSDQLQEIMKSSESLSQVPMVLVPVSELYKYASRSSLDVNAVNGNSTQSIAAIPTVPMQWPDLNELRDQPFSPGIINVPGTMSEWKPAPLVPTGSPTHTHTMTRELRERLSKMREGGGSGLKAVPIPTTSNEKSFGRLTKYATKDEIAEWLVARQFSPKVISNLRGFNGMDLYTMSRQQLAEHVGPERCDEIFYAFRGT</sequence>
<dbReference type="AlphaFoldDB" id="A0A504YP89"/>
<dbReference type="PANTHER" id="PTHR12287">
    <property type="entry name" value="EPIDERMAL GROWTH FACTOR RECEPTOR KINASE SUBSTRATE EPS8-RELATED PROTEIN"/>
    <property type="match status" value="1"/>
</dbReference>
<feature type="region of interest" description="Disordered" evidence="1">
    <location>
        <begin position="441"/>
        <end position="478"/>
    </location>
</feature>
<dbReference type="GO" id="GO:0016301">
    <property type="term" value="F:kinase activity"/>
    <property type="evidence" value="ECO:0007669"/>
    <property type="project" value="UniProtKB-KW"/>
</dbReference>
<feature type="compositionally biased region" description="Polar residues" evidence="1">
    <location>
        <begin position="532"/>
        <end position="545"/>
    </location>
</feature>
<feature type="domain" description="EPS8 spectrin-like" evidence="3">
    <location>
        <begin position="19"/>
        <end position="129"/>
    </location>
</feature>
<dbReference type="Proteomes" id="UP000316759">
    <property type="component" value="Unassembled WGS sequence"/>
</dbReference>
<dbReference type="GO" id="GO:0035023">
    <property type="term" value="P:regulation of Rho protein signal transduction"/>
    <property type="evidence" value="ECO:0007669"/>
    <property type="project" value="TreeGrafter"/>
</dbReference>
<name>A0A504YP89_FASGI</name>
<evidence type="ECO:0000259" key="3">
    <source>
        <dbReference type="Pfam" id="PF22975"/>
    </source>
</evidence>
<feature type="compositionally biased region" description="Polar residues" evidence="1">
    <location>
        <begin position="158"/>
        <end position="175"/>
    </location>
</feature>
<feature type="compositionally biased region" description="Low complexity" evidence="1">
    <location>
        <begin position="450"/>
        <end position="461"/>
    </location>
</feature>
<feature type="compositionally biased region" description="Basic and acidic residues" evidence="1">
    <location>
        <begin position="300"/>
        <end position="310"/>
    </location>
</feature>
<evidence type="ECO:0000259" key="2">
    <source>
        <dbReference type="Pfam" id="PF18016"/>
    </source>
</evidence>
<dbReference type="InterPro" id="IPR036028">
    <property type="entry name" value="SH3-like_dom_sf"/>
</dbReference>
<dbReference type="InterPro" id="IPR041418">
    <property type="entry name" value="SAM_3"/>
</dbReference>
<dbReference type="GO" id="GO:0007266">
    <property type="term" value="P:Rho protein signal transduction"/>
    <property type="evidence" value="ECO:0007669"/>
    <property type="project" value="TreeGrafter"/>
</dbReference>
<evidence type="ECO:0000313" key="4">
    <source>
        <dbReference type="EMBL" id="TPP63154.1"/>
    </source>
</evidence>
<gene>
    <name evidence="4" type="ORF">FGIG_05698</name>
</gene>
<keyword evidence="4" id="KW-0675">Receptor</keyword>
<protein>
    <submittedName>
        <fullName evidence="4">Epidermal growth factor receptor kinase substrate 8 protein 1</fullName>
    </submittedName>
</protein>
<proteinExistence type="predicted"/>
<organism evidence="4 5">
    <name type="scientific">Fasciola gigantica</name>
    <name type="common">Giant liver fluke</name>
    <dbReference type="NCBI Taxonomy" id="46835"/>
    <lineage>
        <taxon>Eukaryota</taxon>
        <taxon>Metazoa</taxon>
        <taxon>Spiralia</taxon>
        <taxon>Lophotrochozoa</taxon>
        <taxon>Platyhelminthes</taxon>
        <taxon>Trematoda</taxon>
        <taxon>Digenea</taxon>
        <taxon>Plagiorchiida</taxon>
        <taxon>Echinostomata</taxon>
        <taxon>Echinostomatoidea</taxon>
        <taxon>Fasciolidae</taxon>
        <taxon>Fasciola</taxon>
    </lineage>
</organism>
<feature type="domain" description="SAM" evidence="2">
    <location>
        <begin position="690"/>
        <end position="739"/>
    </location>
</feature>
<dbReference type="STRING" id="46835.A0A504YP89"/>
<dbReference type="GO" id="GO:0005886">
    <property type="term" value="C:plasma membrane"/>
    <property type="evidence" value="ECO:0007669"/>
    <property type="project" value="TreeGrafter"/>
</dbReference>